<dbReference type="GO" id="GO:0033565">
    <property type="term" value="C:ESCRT-0 complex"/>
    <property type="evidence" value="ECO:0007669"/>
    <property type="project" value="TreeGrafter"/>
</dbReference>
<dbReference type="InterPro" id="IPR017455">
    <property type="entry name" value="Znf_FYVE-rel"/>
</dbReference>
<dbReference type="Proteomes" id="UP000187209">
    <property type="component" value="Unassembled WGS sequence"/>
</dbReference>
<protein>
    <recommendedName>
        <fullName evidence="9">FYVE-type domain-containing protein</fullName>
    </recommendedName>
</protein>
<dbReference type="AlphaFoldDB" id="A0A1R2B042"/>
<dbReference type="SUPFAM" id="SSF50729">
    <property type="entry name" value="PH domain-like"/>
    <property type="match status" value="1"/>
</dbReference>
<dbReference type="GO" id="GO:0043130">
    <property type="term" value="F:ubiquitin binding"/>
    <property type="evidence" value="ECO:0007669"/>
    <property type="project" value="TreeGrafter"/>
</dbReference>
<dbReference type="InterPro" id="IPR011011">
    <property type="entry name" value="Znf_FYVE_PHD"/>
</dbReference>
<gene>
    <name evidence="7" type="ORF">SteCoe_31964</name>
</gene>
<dbReference type="PANTHER" id="PTHR47794">
    <property type="entry name" value="VACUOLAR PROTEIN SORTING-ASSOCIATED PROTEIN 27"/>
    <property type="match status" value="1"/>
</dbReference>
<dbReference type="InterPro" id="IPR011993">
    <property type="entry name" value="PH-like_dom_sf"/>
</dbReference>
<dbReference type="Pfam" id="PF01363">
    <property type="entry name" value="FYVE"/>
    <property type="match status" value="1"/>
</dbReference>
<comment type="caution">
    <text evidence="7">The sequence shown here is derived from an EMBL/GenBank/DDBJ whole genome shotgun (WGS) entry which is preliminary data.</text>
</comment>
<dbReference type="GO" id="GO:0006623">
    <property type="term" value="P:protein targeting to vacuole"/>
    <property type="evidence" value="ECO:0007669"/>
    <property type="project" value="TreeGrafter"/>
</dbReference>
<dbReference type="InterPro" id="IPR001849">
    <property type="entry name" value="PH_domain"/>
</dbReference>
<evidence type="ECO:0008006" key="9">
    <source>
        <dbReference type="Google" id="ProtNLM"/>
    </source>
</evidence>
<sequence>MGKSISKSHEEYKRDQIKCRGMVEKYSFKQGVGKKRYFILKESSLGYSKSKDMPLSHVIQIDQTFKILYEDLEKREISIECTNKRGENALWKLIFPSQKSTEKWSEKLKKAVRPVWQDPNSERCTVCDKNFQVFRRQHHCRKCGKVICSAHCRVIEGLPELGYNERVKICSNCVNRIGNINGVERAKSLSEKESLKASAFKHKSVFMSPQSMLE</sequence>
<evidence type="ECO:0000256" key="3">
    <source>
        <dbReference type="ARBA" id="ARBA00022833"/>
    </source>
</evidence>
<keyword evidence="2 4" id="KW-0863">Zinc-finger</keyword>
<evidence type="ECO:0000256" key="4">
    <source>
        <dbReference type="PROSITE-ProRule" id="PRU00091"/>
    </source>
</evidence>
<dbReference type="OrthoDB" id="312434at2759"/>
<dbReference type="SUPFAM" id="SSF57903">
    <property type="entry name" value="FYVE/PHD zinc finger"/>
    <property type="match status" value="1"/>
</dbReference>
<evidence type="ECO:0000313" key="7">
    <source>
        <dbReference type="EMBL" id="OMJ70128.1"/>
    </source>
</evidence>
<keyword evidence="1" id="KW-0479">Metal-binding</keyword>
<dbReference type="Gene3D" id="3.30.40.10">
    <property type="entry name" value="Zinc/RING finger domain, C3HC4 (zinc finger)"/>
    <property type="match status" value="1"/>
</dbReference>
<evidence type="ECO:0000259" key="5">
    <source>
        <dbReference type="PROSITE" id="PS50003"/>
    </source>
</evidence>
<dbReference type="GO" id="GO:0032266">
    <property type="term" value="F:phosphatidylinositol-3-phosphate binding"/>
    <property type="evidence" value="ECO:0007669"/>
    <property type="project" value="TreeGrafter"/>
</dbReference>
<accession>A0A1R2B042</accession>
<keyword evidence="3" id="KW-0862">Zinc</keyword>
<feature type="domain" description="PH" evidence="5">
    <location>
        <begin position="16"/>
        <end position="113"/>
    </location>
</feature>
<dbReference type="PANTHER" id="PTHR47794:SF1">
    <property type="entry name" value="VACUOLAR PROTEIN SORTING-ASSOCIATED PROTEIN 27"/>
    <property type="match status" value="1"/>
</dbReference>
<proteinExistence type="predicted"/>
<dbReference type="PROSITE" id="PS50178">
    <property type="entry name" value="ZF_FYVE"/>
    <property type="match status" value="1"/>
</dbReference>
<dbReference type="GO" id="GO:0043328">
    <property type="term" value="P:protein transport to vacuole involved in ubiquitin-dependent protein catabolic process via the multivesicular body sorting pathway"/>
    <property type="evidence" value="ECO:0007669"/>
    <property type="project" value="TreeGrafter"/>
</dbReference>
<dbReference type="SMART" id="SM00064">
    <property type="entry name" value="FYVE"/>
    <property type="match status" value="1"/>
</dbReference>
<dbReference type="SMART" id="SM00233">
    <property type="entry name" value="PH"/>
    <property type="match status" value="1"/>
</dbReference>
<organism evidence="7 8">
    <name type="scientific">Stentor coeruleus</name>
    <dbReference type="NCBI Taxonomy" id="5963"/>
    <lineage>
        <taxon>Eukaryota</taxon>
        <taxon>Sar</taxon>
        <taxon>Alveolata</taxon>
        <taxon>Ciliophora</taxon>
        <taxon>Postciliodesmatophora</taxon>
        <taxon>Heterotrichea</taxon>
        <taxon>Heterotrichida</taxon>
        <taxon>Stentoridae</taxon>
        <taxon>Stentor</taxon>
    </lineage>
</organism>
<dbReference type="EMBL" id="MPUH01001121">
    <property type="protein sequence ID" value="OMJ70128.1"/>
    <property type="molecule type" value="Genomic_DNA"/>
</dbReference>
<dbReference type="InterPro" id="IPR000306">
    <property type="entry name" value="Znf_FYVE"/>
</dbReference>
<feature type="domain" description="FYVE-type" evidence="6">
    <location>
        <begin position="118"/>
        <end position="178"/>
    </location>
</feature>
<evidence type="ECO:0000256" key="2">
    <source>
        <dbReference type="ARBA" id="ARBA00022771"/>
    </source>
</evidence>
<dbReference type="InterPro" id="IPR013083">
    <property type="entry name" value="Znf_RING/FYVE/PHD"/>
</dbReference>
<evidence type="ECO:0000259" key="6">
    <source>
        <dbReference type="PROSITE" id="PS50178"/>
    </source>
</evidence>
<dbReference type="GO" id="GO:0008270">
    <property type="term" value="F:zinc ion binding"/>
    <property type="evidence" value="ECO:0007669"/>
    <property type="project" value="UniProtKB-KW"/>
</dbReference>
<evidence type="ECO:0000313" key="8">
    <source>
        <dbReference type="Proteomes" id="UP000187209"/>
    </source>
</evidence>
<dbReference type="Gene3D" id="2.30.29.30">
    <property type="entry name" value="Pleckstrin-homology domain (PH domain)/Phosphotyrosine-binding domain (PTB)"/>
    <property type="match status" value="1"/>
</dbReference>
<reference evidence="7 8" key="1">
    <citation type="submission" date="2016-11" db="EMBL/GenBank/DDBJ databases">
        <title>The macronuclear genome of Stentor coeruleus: a giant cell with tiny introns.</title>
        <authorList>
            <person name="Slabodnick M."/>
            <person name="Ruby J.G."/>
            <person name="Reiff S.B."/>
            <person name="Swart E.C."/>
            <person name="Gosai S."/>
            <person name="Prabakaran S."/>
            <person name="Witkowska E."/>
            <person name="Larue G.E."/>
            <person name="Fisher S."/>
            <person name="Freeman R.M."/>
            <person name="Gunawardena J."/>
            <person name="Chu W."/>
            <person name="Stover N.A."/>
            <person name="Gregory B.D."/>
            <person name="Nowacki M."/>
            <person name="Derisi J."/>
            <person name="Roy S.W."/>
            <person name="Marshall W.F."/>
            <person name="Sood P."/>
        </authorList>
    </citation>
    <scope>NUCLEOTIDE SEQUENCE [LARGE SCALE GENOMIC DNA]</scope>
    <source>
        <strain evidence="7">WM001</strain>
    </source>
</reference>
<evidence type="ECO:0000256" key="1">
    <source>
        <dbReference type="ARBA" id="ARBA00022723"/>
    </source>
</evidence>
<name>A0A1R2B042_9CILI</name>
<dbReference type="PROSITE" id="PS50003">
    <property type="entry name" value="PH_DOMAIN"/>
    <property type="match status" value="1"/>
</dbReference>
<dbReference type="Pfam" id="PF00169">
    <property type="entry name" value="PH"/>
    <property type="match status" value="1"/>
</dbReference>
<keyword evidence="8" id="KW-1185">Reference proteome</keyword>